<protein>
    <submittedName>
        <fullName evidence="1">Uncharacterized protein</fullName>
    </submittedName>
</protein>
<proteinExistence type="predicted"/>
<reference evidence="1" key="1">
    <citation type="journal article" date="2015" name="Nature">
        <title>Complex archaea that bridge the gap between prokaryotes and eukaryotes.</title>
        <authorList>
            <person name="Spang A."/>
            <person name="Saw J.H."/>
            <person name="Jorgensen S.L."/>
            <person name="Zaremba-Niedzwiedzka K."/>
            <person name="Martijn J."/>
            <person name="Lind A.E."/>
            <person name="van Eijk R."/>
            <person name="Schleper C."/>
            <person name="Guy L."/>
            <person name="Ettema T.J."/>
        </authorList>
    </citation>
    <scope>NUCLEOTIDE SEQUENCE</scope>
</reference>
<dbReference type="AlphaFoldDB" id="A0A0F9I615"/>
<dbReference type="EMBL" id="LAZR01022155">
    <property type="protein sequence ID" value="KKL82857.1"/>
    <property type="molecule type" value="Genomic_DNA"/>
</dbReference>
<name>A0A0F9I615_9ZZZZ</name>
<gene>
    <name evidence="1" type="ORF">LCGC14_1980610</name>
</gene>
<feature type="non-terminal residue" evidence="1">
    <location>
        <position position="45"/>
    </location>
</feature>
<accession>A0A0F9I615</accession>
<sequence length="45" mass="5123">MLSVRPKVAELVFQLYGRALHPELFKIHSTRTVSRGGYEANVHIT</sequence>
<comment type="caution">
    <text evidence="1">The sequence shown here is derived from an EMBL/GenBank/DDBJ whole genome shotgun (WGS) entry which is preliminary data.</text>
</comment>
<organism evidence="1">
    <name type="scientific">marine sediment metagenome</name>
    <dbReference type="NCBI Taxonomy" id="412755"/>
    <lineage>
        <taxon>unclassified sequences</taxon>
        <taxon>metagenomes</taxon>
        <taxon>ecological metagenomes</taxon>
    </lineage>
</organism>
<evidence type="ECO:0000313" key="1">
    <source>
        <dbReference type="EMBL" id="KKL82857.1"/>
    </source>
</evidence>